<dbReference type="Proteomes" id="UP001054252">
    <property type="component" value="Unassembled WGS sequence"/>
</dbReference>
<feature type="compositionally biased region" description="Basic and acidic residues" evidence="1">
    <location>
        <begin position="170"/>
        <end position="201"/>
    </location>
</feature>
<keyword evidence="3" id="KW-1185">Reference proteome</keyword>
<protein>
    <submittedName>
        <fullName evidence="2">Uncharacterized protein</fullName>
    </submittedName>
</protein>
<reference evidence="2 3" key="1">
    <citation type="journal article" date="2021" name="Commun. Biol.">
        <title>The genome of Shorea leprosula (Dipterocarpaceae) highlights the ecological relevance of drought in aseasonal tropical rainforests.</title>
        <authorList>
            <person name="Ng K.K.S."/>
            <person name="Kobayashi M.J."/>
            <person name="Fawcett J.A."/>
            <person name="Hatakeyama M."/>
            <person name="Paape T."/>
            <person name="Ng C.H."/>
            <person name="Ang C.C."/>
            <person name="Tnah L.H."/>
            <person name="Lee C.T."/>
            <person name="Nishiyama T."/>
            <person name="Sese J."/>
            <person name="O'Brien M.J."/>
            <person name="Copetti D."/>
            <person name="Mohd Noor M.I."/>
            <person name="Ong R.C."/>
            <person name="Putra M."/>
            <person name="Sireger I.Z."/>
            <person name="Indrioko S."/>
            <person name="Kosugi Y."/>
            <person name="Izuno A."/>
            <person name="Isagi Y."/>
            <person name="Lee S.L."/>
            <person name="Shimizu K.K."/>
        </authorList>
    </citation>
    <scope>NUCLEOTIDE SEQUENCE [LARGE SCALE GENOMIC DNA]</scope>
    <source>
        <strain evidence="2">214</strain>
    </source>
</reference>
<proteinExistence type="predicted"/>
<evidence type="ECO:0000313" key="3">
    <source>
        <dbReference type="Proteomes" id="UP001054252"/>
    </source>
</evidence>
<sequence length="210" mass="23315">MIDLVVAGSLMGKIPEEAYKLVEEMASNNCRWNSERTPIKRSAGIHEVDTLKVLTAQVEALHKKFDKLNASTRHVQHVTCDWCGGGHTSAECQFIAVSESRFQSQEAATKNLEAIVQNQGAAIRNLEVQVGQLANMISGRNQGALLSNTEINPKEHVNAITLRSGKQIRRGQDMISESKEKEKEIHGEDEVQEPPKPKEIKPYVPPIPFP</sequence>
<gene>
    <name evidence="2" type="ORF">SLEP1_g24852</name>
</gene>
<comment type="caution">
    <text evidence="2">The sequence shown here is derived from an EMBL/GenBank/DDBJ whole genome shotgun (WGS) entry which is preliminary data.</text>
</comment>
<feature type="region of interest" description="Disordered" evidence="1">
    <location>
        <begin position="168"/>
        <end position="210"/>
    </location>
</feature>
<evidence type="ECO:0000256" key="1">
    <source>
        <dbReference type="SAM" id="MobiDB-lite"/>
    </source>
</evidence>
<dbReference type="AlphaFoldDB" id="A0AAV5JT34"/>
<dbReference type="EMBL" id="BPVZ01000039">
    <property type="protein sequence ID" value="GKV13890.1"/>
    <property type="molecule type" value="Genomic_DNA"/>
</dbReference>
<name>A0AAV5JT34_9ROSI</name>
<evidence type="ECO:0000313" key="2">
    <source>
        <dbReference type="EMBL" id="GKV13890.1"/>
    </source>
</evidence>
<organism evidence="2 3">
    <name type="scientific">Rubroshorea leprosula</name>
    <dbReference type="NCBI Taxonomy" id="152421"/>
    <lineage>
        <taxon>Eukaryota</taxon>
        <taxon>Viridiplantae</taxon>
        <taxon>Streptophyta</taxon>
        <taxon>Embryophyta</taxon>
        <taxon>Tracheophyta</taxon>
        <taxon>Spermatophyta</taxon>
        <taxon>Magnoliopsida</taxon>
        <taxon>eudicotyledons</taxon>
        <taxon>Gunneridae</taxon>
        <taxon>Pentapetalae</taxon>
        <taxon>rosids</taxon>
        <taxon>malvids</taxon>
        <taxon>Malvales</taxon>
        <taxon>Dipterocarpaceae</taxon>
        <taxon>Rubroshorea</taxon>
    </lineage>
</organism>
<accession>A0AAV5JT34</accession>